<gene>
    <name evidence="4" type="ORF">B4U79_02811</name>
    <name evidence="3" type="ORF">B4U79_03909</name>
</gene>
<dbReference type="InterPro" id="IPR056515">
    <property type="entry name" value="INO80E_N"/>
</dbReference>
<dbReference type="Pfam" id="PF24237">
    <property type="entry name" value="INO80E"/>
    <property type="match status" value="1"/>
</dbReference>
<evidence type="ECO:0000313" key="5">
    <source>
        <dbReference type="Proteomes" id="UP000285301"/>
    </source>
</evidence>
<reference evidence="4 5" key="1">
    <citation type="journal article" date="2018" name="Gigascience">
        <title>Genomes of trombidid mites reveal novel predicted allergens and laterally-transferred genes associated with secondary metabolism.</title>
        <authorList>
            <person name="Dong X."/>
            <person name="Chaisiri K."/>
            <person name="Xia D."/>
            <person name="Armstrong S.D."/>
            <person name="Fang Y."/>
            <person name="Donnelly M.J."/>
            <person name="Kadowaki T."/>
            <person name="McGarry J.W."/>
            <person name="Darby A.C."/>
            <person name="Makepeace B.L."/>
        </authorList>
    </citation>
    <scope>NUCLEOTIDE SEQUENCE [LARGE SCALE GENOMIC DNA]</scope>
    <source>
        <strain evidence="4">UoL-WK</strain>
    </source>
</reference>
<dbReference type="STRING" id="1965070.A0A3S3RUQ7"/>
<dbReference type="AlphaFoldDB" id="A0A3S3RUQ7"/>
<dbReference type="GO" id="GO:0031011">
    <property type="term" value="C:Ino80 complex"/>
    <property type="evidence" value="ECO:0007669"/>
    <property type="project" value="InterPro"/>
</dbReference>
<organism evidence="4 5">
    <name type="scientific">Dinothrombium tinctorium</name>
    <dbReference type="NCBI Taxonomy" id="1965070"/>
    <lineage>
        <taxon>Eukaryota</taxon>
        <taxon>Metazoa</taxon>
        <taxon>Ecdysozoa</taxon>
        <taxon>Arthropoda</taxon>
        <taxon>Chelicerata</taxon>
        <taxon>Arachnida</taxon>
        <taxon>Acari</taxon>
        <taxon>Acariformes</taxon>
        <taxon>Trombidiformes</taxon>
        <taxon>Prostigmata</taxon>
        <taxon>Anystina</taxon>
        <taxon>Parasitengona</taxon>
        <taxon>Trombidioidea</taxon>
        <taxon>Trombidiidae</taxon>
        <taxon>Dinothrombium</taxon>
    </lineage>
</organism>
<dbReference type="EMBL" id="NCKU01004885">
    <property type="protein sequence ID" value="RWS05314.1"/>
    <property type="molecule type" value="Genomic_DNA"/>
</dbReference>
<sequence length="250" mass="27748">MPVFDESRGNNQNIDFKQKYRNLKRKLKLLIYENEYYSEELRKTQRQLLQVTRDKNFLLDKLLTYENLNSTTSDSDATDSSDSEDETNQIKSENANKKKKTSEHNVSPTVSPNVASNTTKKKKTSVASTVSRTKTTNVTTTTMSTPATKLTRPVVITPSIKPSSTSTQVVAAVPVSCVISESSSSQSASQSALLSVNANIDGQLTCEEIERHFESRQVQPSLLMPEKAPLTVPVEMFSNESSTGLSEERN</sequence>
<protein>
    <submittedName>
        <fullName evidence="4">INO80 complex subunit E-like protein</fullName>
    </submittedName>
</protein>
<feature type="region of interest" description="Disordered" evidence="1">
    <location>
        <begin position="69"/>
        <end position="145"/>
    </location>
</feature>
<proteinExistence type="predicted"/>
<evidence type="ECO:0000313" key="4">
    <source>
        <dbReference type="EMBL" id="RWS06310.1"/>
    </source>
</evidence>
<feature type="compositionally biased region" description="Low complexity" evidence="1">
    <location>
        <begin position="125"/>
        <end position="145"/>
    </location>
</feature>
<dbReference type="EMBL" id="NCKU01004205">
    <property type="protein sequence ID" value="RWS06310.1"/>
    <property type="molecule type" value="Genomic_DNA"/>
</dbReference>
<keyword evidence="5" id="KW-1185">Reference proteome</keyword>
<accession>A0A3S3RUQ7</accession>
<feature type="compositionally biased region" description="Acidic residues" evidence="1">
    <location>
        <begin position="76"/>
        <end position="87"/>
    </location>
</feature>
<dbReference type="Proteomes" id="UP000285301">
    <property type="component" value="Unassembled WGS sequence"/>
</dbReference>
<evidence type="ECO:0000256" key="1">
    <source>
        <dbReference type="SAM" id="MobiDB-lite"/>
    </source>
</evidence>
<reference evidence="4" key="2">
    <citation type="submission" date="2018-11" db="EMBL/GenBank/DDBJ databases">
        <title>Trombidioid mite genomics.</title>
        <authorList>
            <person name="Dong X."/>
        </authorList>
    </citation>
    <scope>NUCLEOTIDE SEQUENCE</scope>
    <source>
        <strain evidence="4">UoL-WK</strain>
    </source>
</reference>
<dbReference type="InterPro" id="IPR026678">
    <property type="entry name" value="INO80E"/>
</dbReference>
<dbReference type="PANTHER" id="PTHR21812">
    <property type="entry name" value="INO80 COMPLEX SUBUNIT E"/>
    <property type="match status" value="1"/>
</dbReference>
<comment type="caution">
    <text evidence="4">The sequence shown here is derived from an EMBL/GenBank/DDBJ whole genome shotgun (WGS) entry which is preliminary data.</text>
</comment>
<evidence type="ECO:0000313" key="3">
    <source>
        <dbReference type="EMBL" id="RWS05314.1"/>
    </source>
</evidence>
<feature type="domain" description="INO80 complex subunit E N-terminal" evidence="2">
    <location>
        <begin position="15"/>
        <end position="62"/>
    </location>
</feature>
<dbReference type="PANTHER" id="PTHR21812:SF1">
    <property type="entry name" value="INO80 COMPLEX SUBUNIT E"/>
    <property type="match status" value="1"/>
</dbReference>
<name>A0A3S3RUQ7_9ACAR</name>
<dbReference type="GO" id="GO:0006338">
    <property type="term" value="P:chromatin remodeling"/>
    <property type="evidence" value="ECO:0007669"/>
    <property type="project" value="InterPro"/>
</dbReference>
<dbReference type="OrthoDB" id="5977486at2759"/>
<evidence type="ECO:0000259" key="2">
    <source>
        <dbReference type="Pfam" id="PF24237"/>
    </source>
</evidence>